<feature type="non-terminal residue" evidence="1">
    <location>
        <position position="104"/>
    </location>
</feature>
<protein>
    <submittedName>
        <fullName evidence="1">Uncharacterized protein</fullName>
    </submittedName>
</protein>
<sequence length="104" mass="11428">MLTPLTASAHILTNILLPSFRFYDQTAVVIGSESSSLLYKVGGFPVGFWTAKPTRVLWMKFGFLCKAIASLEYQHGFTYTASLGLVRPICTESGHYDVVNALHG</sequence>
<evidence type="ECO:0000313" key="1">
    <source>
        <dbReference type="EMBL" id="KAK7487700.1"/>
    </source>
</evidence>
<keyword evidence="2" id="KW-1185">Reference proteome</keyword>
<accession>A0ABD0KL44</accession>
<name>A0ABD0KL44_9CAEN</name>
<evidence type="ECO:0000313" key="2">
    <source>
        <dbReference type="Proteomes" id="UP001519460"/>
    </source>
</evidence>
<comment type="caution">
    <text evidence="1">The sequence shown here is derived from an EMBL/GenBank/DDBJ whole genome shotgun (WGS) entry which is preliminary data.</text>
</comment>
<reference evidence="1 2" key="1">
    <citation type="journal article" date="2023" name="Sci. Data">
        <title>Genome assembly of the Korean intertidal mud-creeper Batillaria attramentaria.</title>
        <authorList>
            <person name="Patra A.K."/>
            <person name="Ho P.T."/>
            <person name="Jun S."/>
            <person name="Lee S.J."/>
            <person name="Kim Y."/>
            <person name="Won Y.J."/>
        </authorList>
    </citation>
    <scope>NUCLEOTIDE SEQUENCE [LARGE SCALE GENOMIC DNA]</scope>
    <source>
        <strain evidence="1">Wonlab-2016</strain>
    </source>
</reference>
<organism evidence="1 2">
    <name type="scientific">Batillaria attramentaria</name>
    <dbReference type="NCBI Taxonomy" id="370345"/>
    <lineage>
        <taxon>Eukaryota</taxon>
        <taxon>Metazoa</taxon>
        <taxon>Spiralia</taxon>
        <taxon>Lophotrochozoa</taxon>
        <taxon>Mollusca</taxon>
        <taxon>Gastropoda</taxon>
        <taxon>Caenogastropoda</taxon>
        <taxon>Sorbeoconcha</taxon>
        <taxon>Cerithioidea</taxon>
        <taxon>Batillariidae</taxon>
        <taxon>Batillaria</taxon>
    </lineage>
</organism>
<proteinExistence type="predicted"/>
<dbReference type="EMBL" id="JACVVK020000160">
    <property type="protein sequence ID" value="KAK7487700.1"/>
    <property type="molecule type" value="Genomic_DNA"/>
</dbReference>
<dbReference type="Proteomes" id="UP001519460">
    <property type="component" value="Unassembled WGS sequence"/>
</dbReference>
<dbReference type="AlphaFoldDB" id="A0ABD0KL44"/>
<gene>
    <name evidence="1" type="ORF">BaRGS_00020967</name>
</gene>